<dbReference type="RefSeq" id="WP_176806691.1">
    <property type="nucleotide sequence ID" value="NZ_FNCL01000007.1"/>
</dbReference>
<dbReference type="InterPro" id="IPR038063">
    <property type="entry name" value="Transpep_catalytic_dom"/>
</dbReference>
<keyword evidence="10" id="KW-1185">Reference proteome</keyword>
<keyword evidence="6 7" id="KW-0961">Cell wall biogenesis/degradation</keyword>
<dbReference type="AlphaFoldDB" id="A0A1I6U2I0"/>
<evidence type="ECO:0000256" key="5">
    <source>
        <dbReference type="ARBA" id="ARBA00022984"/>
    </source>
</evidence>
<dbReference type="STRING" id="311180.SAMN04488050_10789"/>
<organism evidence="9 10">
    <name type="scientific">Alloyangia pacifica</name>
    <dbReference type="NCBI Taxonomy" id="311180"/>
    <lineage>
        <taxon>Bacteria</taxon>
        <taxon>Pseudomonadati</taxon>
        <taxon>Pseudomonadota</taxon>
        <taxon>Alphaproteobacteria</taxon>
        <taxon>Rhodobacterales</taxon>
        <taxon>Roseobacteraceae</taxon>
        <taxon>Alloyangia</taxon>
    </lineage>
</organism>
<dbReference type="GO" id="GO:0016740">
    <property type="term" value="F:transferase activity"/>
    <property type="evidence" value="ECO:0007669"/>
    <property type="project" value="UniProtKB-KW"/>
</dbReference>
<dbReference type="CDD" id="cd16913">
    <property type="entry name" value="YkuD_like"/>
    <property type="match status" value="1"/>
</dbReference>
<accession>A0A1I6U2I0</accession>
<sequence length="173" mass="19357">MFIGRHVLVLAAVLLLAACGGGREQPSMKFRSYSGPSVTHVVVHKQARKMYLLHHDQIMKVYDVGLGFSPTGDKKIEGDGKTPEGLYMIDRRNPNSRFHLSLGIDYPNAADRAEARYLGKSPGGDIFIHGRPAAYQNGVWDWTWGCIAVTDREMEDIYAMIRTDRPTPILIMP</sequence>
<feature type="active site" description="Nucleophile" evidence="7">
    <location>
        <position position="146"/>
    </location>
</feature>
<gene>
    <name evidence="9" type="ORF">SAMN04488050_10789</name>
</gene>
<comment type="pathway">
    <text evidence="1 7">Cell wall biogenesis; peptidoglycan biosynthesis.</text>
</comment>
<dbReference type="Proteomes" id="UP000199392">
    <property type="component" value="Unassembled WGS sequence"/>
</dbReference>
<feature type="domain" description="L,D-TPase catalytic" evidence="8">
    <location>
        <begin position="39"/>
        <end position="172"/>
    </location>
</feature>
<evidence type="ECO:0000256" key="2">
    <source>
        <dbReference type="ARBA" id="ARBA00005992"/>
    </source>
</evidence>
<evidence type="ECO:0000313" key="9">
    <source>
        <dbReference type="EMBL" id="SFS95568.1"/>
    </source>
</evidence>
<feature type="active site" description="Proton donor/acceptor" evidence="7">
    <location>
        <position position="129"/>
    </location>
</feature>
<dbReference type="PANTHER" id="PTHR36699:SF1">
    <property type="entry name" value="L,D-TRANSPEPTIDASE YAFK-RELATED"/>
    <property type="match status" value="1"/>
</dbReference>
<dbReference type="GO" id="GO:0004180">
    <property type="term" value="F:carboxypeptidase activity"/>
    <property type="evidence" value="ECO:0007669"/>
    <property type="project" value="UniProtKB-ARBA"/>
</dbReference>
<evidence type="ECO:0000256" key="4">
    <source>
        <dbReference type="ARBA" id="ARBA00022960"/>
    </source>
</evidence>
<reference evidence="10" key="1">
    <citation type="submission" date="2016-10" db="EMBL/GenBank/DDBJ databases">
        <authorList>
            <person name="Varghese N."/>
            <person name="Submissions S."/>
        </authorList>
    </citation>
    <scope>NUCLEOTIDE SEQUENCE [LARGE SCALE GENOMIC DNA]</scope>
    <source>
        <strain evidence="10">DSM 26894</strain>
    </source>
</reference>
<keyword evidence="5 7" id="KW-0573">Peptidoglycan synthesis</keyword>
<evidence type="ECO:0000259" key="8">
    <source>
        <dbReference type="PROSITE" id="PS52029"/>
    </source>
</evidence>
<dbReference type="Pfam" id="PF03734">
    <property type="entry name" value="YkuD"/>
    <property type="match status" value="1"/>
</dbReference>
<dbReference type="EMBL" id="FOZW01000007">
    <property type="protein sequence ID" value="SFS95568.1"/>
    <property type="molecule type" value="Genomic_DNA"/>
</dbReference>
<dbReference type="InterPro" id="IPR005490">
    <property type="entry name" value="LD_TPept_cat_dom"/>
</dbReference>
<dbReference type="UniPathway" id="UPA00219"/>
<dbReference type="PROSITE" id="PS52029">
    <property type="entry name" value="LD_TPASE"/>
    <property type="match status" value="1"/>
</dbReference>
<name>A0A1I6U2I0_9RHOB</name>
<dbReference type="PANTHER" id="PTHR36699">
    <property type="entry name" value="LD-TRANSPEPTIDASE"/>
    <property type="match status" value="1"/>
</dbReference>
<dbReference type="PROSITE" id="PS51257">
    <property type="entry name" value="PROKAR_LIPOPROTEIN"/>
    <property type="match status" value="1"/>
</dbReference>
<dbReference type="SUPFAM" id="SSF141523">
    <property type="entry name" value="L,D-transpeptidase catalytic domain-like"/>
    <property type="match status" value="1"/>
</dbReference>
<evidence type="ECO:0000256" key="3">
    <source>
        <dbReference type="ARBA" id="ARBA00022679"/>
    </source>
</evidence>
<comment type="similarity">
    <text evidence="2">Belongs to the YkuD family.</text>
</comment>
<proteinExistence type="inferred from homology"/>
<evidence type="ECO:0000256" key="6">
    <source>
        <dbReference type="ARBA" id="ARBA00023316"/>
    </source>
</evidence>
<dbReference type="Gene3D" id="2.40.440.10">
    <property type="entry name" value="L,D-transpeptidase catalytic domain-like"/>
    <property type="match status" value="1"/>
</dbReference>
<keyword evidence="3" id="KW-0808">Transferase</keyword>
<evidence type="ECO:0000256" key="1">
    <source>
        <dbReference type="ARBA" id="ARBA00004752"/>
    </source>
</evidence>
<protein>
    <submittedName>
        <fullName evidence="9">L,D-transpeptidase catalytic domain</fullName>
    </submittedName>
</protein>
<evidence type="ECO:0000313" key="10">
    <source>
        <dbReference type="Proteomes" id="UP000199392"/>
    </source>
</evidence>
<dbReference type="GO" id="GO:0008360">
    <property type="term" value="P:regulation of cell shape"/>
    <property type="evidence" value="ECO:0007669"/>
    <property type="project" value="UniProtKB-UniRule"/>
</dbReference>
<dbReference type="GO" id="GO:0009252">
    <property type="term" value="P:peptidoglycan biosynthetic process"/>
    <property type="evidence" value="ECO:0007669"/>
    <property type="project" value="UniProtKB-UniPathway"/>
</dbReference>
<dbReference type="GO" id="GO:0071555">
    <property type="term" value="P:cell wall organization"/>
    <property type="evidence" value="ECO:0007669"/>
    <property type="project" value="UniProtKB-UniRule"/>
</dbReference>
<keyword evidence="4 7" id="KW-0133">Cell shape</keyword>
<evidence type="ECO:0000256" key="7">
    <source>
        <dbReference type="PROSITE-ProRule" id="PRU01373"/>
    </source>
</evidence>